<proteinExistence type="inferred from homology"/>
<organism evidence="8 9">
    <name type="scientific">Neorhodopirellula pilleata</name>
    <dbReference type="NCBI Taxonomy" id="2714738"/>
    <lineage>
        <taxon>Bacteria</taxon>
        <taxon>Pseudomonadati</taxon>
        <taxon>Planctomycetota</taxon>
        <taxon>Planctomycetia</taxon>
        <taxon>Pirellulales</taxon>
        <taxon>Pirellulaceae</taxon>
        <taxon>Neorhodopirellula</taxon>
    </lineage>
</organism>
<dbReference type="OrthoDB" id="273082at2"/>
<feature type="region of interest" description="Disordered" evidence="5">
    <location>
        <begin position="132"/>
        <end position="153"/>
    </location>
</feature>
<keyword evidence="3" id="KW-0731">Sigma factor</keyword>
<dbReference type="Gene3D" id="1.10.10.10">
    <property type="entry name" value="Winged helix-like DNA-binding domain superfamily/Winged helix DNA-binding domain"/>
    <property type="match status" value="1"/>
</dbReference>
<accession>A0A5C6AW23</accession>
<dbReference type="Proteomes" id="UP000316213">
    <property type="component" value="Unassembled WGS sequence"/>
</dbReference>
<feature type="domain" description="RNA polymerase sigma factor 70 region 4 type 2" evidence="7">
    <location>
        <begin position="173"/>
        <end position="225"/>
    </location>
</feature>
<gene>
    <name evidence="8" type="primary">sigW_3</name>
    <name evidence="8" type="ORF">Pla100_02580</name>
</gene>
<protein>
    <submittedName>
        <fullName evidence="8">ECF RNA polymerase sigma factor SigW</fullName>
    </submittedName>
</protein>
<name>A0A5C6AW23_9BACT</name>
<dbReference type="CDD" id="cd06171">
    <property type="entry name" value="Sigma70_r4"/>
    <property type="match status" value="1"/>
</dbReference>
<dbReference type="InterPro" id="IPR013324">
    <property type="entry name" value="RNA_pol_sigma_r3/r4-like"/>
</dbReference>
<keyword evidence="4" id="KW-0804">Transcription</keyword>
<dbReference type="AlphaFoldDB" id="A0A5C6AW23"/>
<evidence type="ECO:0000313" key="8">
    <source>
        <dbReference type="EMBL" id="TWU03339.1"/>
    </source>
</evidence>
<evidence type="ECO:0000256" key="3">
    <source>
        <dbReference type="ARBA" id="ARBA00023082"/>
    </source>
</evidence>
<dbReference type="InterPro" id="IPR014284">
    <property type="entry name" value="RNA_pol_sigma-70_dom"/>
</dbReference>
<sequence length="241" mass="27171">MNFSPSTLAPEKPINVASNGSAKAQAAQTSAGIGSEPETPEITDEQLIARYRKTADRAIYETLMRRYEREIYAYLRRYIGNAEMAEDAFQGTFLQVHLKCQQFDPSRRFRPWLYAIATNQAIDVQRRNKRHKMVSLDRPAGGQEDDRSGSWSEKLVGASTDPLVEASREENGRWVHEAVESLGEPMQQVVELVYYQGLKYREAADVLGIPVGTVKSRLHAAVSRLTGLWDETHEDSIVETP</sequence>
<dbReference type="InterPro" id="IPR036388">
    <property type="entry name" value="WH-like_DNA-bd_sf"/>
</dbReference>
<dbReference type="Pfam" id="PF08281">
    <property type="entry name" value="Sigma70_r4_2"/>
    <property type="match status" value="1"/>
</dbReference>
<keyword evidence="9" id="KW-1185">Reference proteome</keyword>
<evidence type="ECO:0000256" key="1">
    <source>
        <dbReference type="ARBA" id="ARBA00010641"/>
    </source>
</evidence>
<dbReference type="InterPro" id="IPR007627">
    <property type="entry name" value="RNA_pol_sigma70_r2"/>
</dbReference>
<dbReference type="SUPFAM" id="SSF88659">
    <property type="entry name" value="Sigma3 and sigma4 domains of RNA polymerase sigma factors"/>
    <property type="match status" value="1"/>
</dbReference>
<feature type="domain" description="RNA polymerase sigma-70 region 2" evidence="6">
    <location>
        <begin position="63"/>
        <end position="130"/>
    </location>
</feature>
<dbReference type="GO" id="GO:0016987">
    <property type="term" value="F:sigma factor activity"/>
    <property type="evidence" value="ECO:0007669"/>
    <property type="project" value="UniProtKB-KW"/>
</dbReference>
<evidence type="ECO:0000313" key="9">
    <source>
        <dbReference type="Proteomes" id="UP000316213"/>
    </source>
</evidence>
<dbReference type="EMBL" id="SJPM01000001">
    <property type="protein sequence ID" value="TWU03339.1"/>
    <property type="molecule type" value="Genomic_DNA"/>
</dbReference>
<dbReference type="PANTHER" id="PTHR43133">
    <property type="entry name" value="RNA POLYMERASE ECF-TYPE SIGMA FACTO"/>
    <property type="match status" value="1"/>
</dbReference>
<dbReference type="PANTHER" id="PTHR43133:SF25">
    <property type="entry name" value="RNA POLYMERASE SIGMA FACTOR RFAY-RELATED"/>
    <property type="match status" value="1"/>
</dbReference>
<dbReference type="NCBIfam" id="TIGR02937">
    <property type="entry name" value="sigma70-ECF"/>
    <property type="match status" value="1"/>
</dbReference>
<dbReference type="RefSeq" id="WP_146575881.1">
    <property type="nucleotide sequence ID" value="NZ_SJPM01000001.1"/>
</dbReference>
<dbReference type="Gene3D" id="1.10.1740.10">
    <property type="match status" value="1"/>
</dbReference>
<dbReference type="GO" id="GO:0003677">
    <property type="term" value="F:DNA binding"/>
    <property type="evidence" value="ECO:0007669"/>
    <property type="project" value="InterPro"/>
</dbReference>
<dbReference type="InterPro" id="IPR013249">
    <property type="entry name" value="RNA_pol_sigma70_r4_t2"/>
</dbReference>
<dbReference type="Pfam" id="PF04542">
    <property type="entry name" value="Sigma70_r2"/>
    <property type="match status" value="1"/>
</dbReference>
<evidence type="ECO:0000256" key="2">
    <source>
        <dbReference type="ARBA" id="ARBA00023015"/>
    </source>
</evidence>
<evidence type="ECO:0000259" key="6">
    <source>
        <dbReference type="Pfam" id="PF04542"/>
    </source>
</evidence>
<dbReference type="InterPro" id="IPR039425">
    <property type="entry name" value="RNA_pol_sigma-70-like"/>
</dbReference>
<reference evidence="8 9" key="1">
    <citation type="submission" date="2019-02" db="EMBL/GenBank/DDBJ databases">
        <title>Deep-cultivation of Planctomycetes and their phenomic and genomic characterization uncovers novel biology.</title>
        <authorList>
            <person name="Wiegand S."/>
            <person name="Jogler M."/>
            <person name="Boedeker C."/>
            <person name="Pinto D."/>
            <person name="Vollmers J."/>
            <person name="Rivas-Marin E."/>
            <person name="Kohn T."/>
            <person name="Peeters S.H."/>
            <person name="Heuer A."/>
            <person name="Rast P."/>
            <person name="Oberbeckmann S."/>
            <person name="Bunk B."/>
            <person name="Jeske O."/>
            <person name="Meyerdierks A."/>
            <person name="Storesund J.E."/>
            <person name="Kallscheuer N."/>
            <person name="Luecker S."/>
            <person name="Lage O.M."/>
            <person name="Pohl T."/>
            <person name="Merkel B.J."/>
            <person name="Hornburger P."/>
            <person name="Mueller R.-W."/>
            <person name="Bruemmer F."/>
            <person name="Labrenz M."/>
            <person name="Spormann A.M."/>
            <person name="Op Den Camp H."/>
            <person name="Overmann J."/>
            <person name="Amann R."/>
            <person name="Jetten M.S.M."/>
            <person name="Mascher T."/>
            <person name="Medema M.H."/>
            <person name="Devos D.P."/>
            <person name="Kaster A.-K."/>
            <person name="Ovreas L."/>
            <person name="Rohde M."/>
            <person name="Galperin M.Y."/>
            <person name="Jogler C."/>
        </authorList>
    </citation>
    <scope>NUCLEOTIDE SEQUENCE [LARGE SCALE GENOMIC DNA]</scope>
    <source>
        <strain evidence="8 9">Pla100</strain>
    </source>
</reference>
<dbReference type="GO" id="GO:0006352">
    <property type="term" value="P:DNA-templated transcription initiation"/>
    <property type="evidence" value="ECO:0007669"/>
    <property type="project" value="InterPro"/>
</dbReference>
<dbReference type="InterPro" id="IPR013325">
    <property type="entry name" value="RNA_pol_sigma_r2"/>
</dbReference>
<evidence type="ECO:0000256" key="5">
    <source>
        <dbReference type="SAM" id="MobiDB-lite"/>
    </source>
</evidence>
<comment type="similarity">
    <text evidence="1">Belongs to the sigma-70 factor family. ECF subfamily.</text>
</comment>
<dbReference type="SUPFAM" id="SSF88946">
    <property type="entry name" value="Sigma2 domain of RNA polymerase sigma factors"/>
    <property type="match status" value="1"/>
</dbReference>
<feature type="region of interest" description="Disordered" evidence="5">
    <location>
        <begin position="1"/>
        <end position="40"/>
    </location>
</feature>
<comment type="caution">
    <text evidence="8">The sequence shown here is derived from an EMBL/GenBank/DDBJ whole genome shotgun (WGS) entry which is preliminary data.</text>
</comment>
<evidence type="ECO:0000259" key="7">
    <source>
        <dbReference type="Pfam" id="PF08281"/>
    </source>
</evidence>
<feature type="compositionally biased region" description="Polar residues" evidence="5">
    <location>
        <begin position="16"/>
        <end position="32"/>
    </location>
</feature>
<keyword evidence="2" id="KW-0805">Transcription regulation</keyword>
<evidence type="ECO:0000256" key="4">
    <source>
        <dbReference type="ARBA" id="ARBA00023163"/>
    </source>
</evidence>